<organism evidence="1 2">
    <name type="scientific">Dactylellina haptotyla (strain CBS 200.50)</name>
    <name type="common">Nematode-trapping fungus</name>
    <name type="synonym">Monacrosporium haptotylum</name>
    <dbReference type="NCBI Taxonomy" id="1284197"/>
    <lineage>
        <taxon>Eukaryota</taxon>
        <taxon>Fungi</taxon>
        <taxon>Dikarya</taxon>
        <taxon>Ascomycota</taxon>
        <taxon>Pezizomycotina</taxon>
        <taxon>Orbiliomycetes</taxon>
        <taxon>Orbiliales</taxon>
        <taxon>Orbiliaceae</taxon>
        <taxon>Dactylellina</taxon>
    </lineage>
</organism>
<sequence>MCQLTIIRTTTAPAQVTTPAPHIMGQVTTPPNIIIVQAPLYDPVAPGIFAGTRSADRVSFAPPTTIVASKLRALLVSFLRLNSSSRAITAGVDAVDKALQFAHKHVLFD</sequence>
<evidence type="ECO:0000313" key="1">
    <source>
        <dbReference type="EMBL" id="EPS39775.1"/>
    </source>
</evidence>
<accession>S8A9W3</accession>
<gene>
    <name evidence="1" type="ORF">H072_6314</name>
</gene>
<dbReference type="AlphaFoldDB" id="S8A9W3"/>
<proteinExistence type="predicted"/>
<name>S8A9W3_DACHA</name>
<evidence type="ECO:0000313" key="2">
    <source>
        <dbReference type="Proteomes" id="UP000015100"/>
    </source>
</evidence>
<keyword evidence="2" id="KW-1185">Reference proteome</keyword>
<dbReference type="Proteomes" id="UP000015100">
    <property type="component" value="Unassembled WGS sequence"/>
</dbReference>
<reference evidence="1 2" key="1">
    <citation type="journal article" date="2013" name="PLoS Genet.">
        <title>Genomic mechanisms accounting for the adaptation to parasitism in nematode-trapping fungi.</title>
        <authorList>
            <person name="Meerupati T."/>
            <person name="Andersson K.M."/>
            <person name="Friman E."/>
            <person name="Kumar D."/>
            <person name="Tunlid A."/>
            <person name="Ahren D."/>
        </authorList>
    </citation>
    <scope>NUCLEOTIDE SEQUENCE [LARGE SCALE GENOMIC DNA]</scope>
    <source>
        <strain evidence="1 2">CBS 200.50</strain>
    </source>
</reference>
<reference evidence="2" key="2">
    <citation type="submission" date="2013-04" db="EMBL/GenBank/DDBJ databases">
        <title>Genomic mechanisms accounting for the adaptation to parasitism in nematode-trapping fungi.</title>
        <authorList>
            <person name="Ahren D.G."/>
        </authorList>
    </citation>
    <scope>NUCLEOTIDE SEQUENCE [LARGE SCALE GENOMIC DNA]</scope>
    <source>
        <strain evidence="2">CBS 200.50</strain>
    </source>
</reference>
<comment type="caution">
    <text evidence="1">The sequence shown here is derived from an EMBL/GenBank/DDBJ whole genome shotgun (WGS) entry which is preliminary data.</text>
</comment>
<dbReference type="EMBL" id="AQGS01000443">
    <property type="protein sequence ID" value="EPS39775.1"/>
    <property type="molecule type" value="Genomic_DNA"/>
</dbReference>
<protein>
    <submittedName>
        <fullName evidence="1">Uncharacterized protein</fullName>
    </submittedName>
</protein>
<dbReference type="HOGENOM" id="CLU_2183845_0_0_1"/>